<dbReference type="Proteomes" id="UP000542811">
    <property type="component" value="Unassembled WGS sequence"/>
</dbReference>
<name>A0AAX2QCR9_9HYPH</name>
<dbReference type="EMBL" id="JACHXX010000019">
    <property type="protein sequence ID" value="MBB3166561.1"/>
    <property type="molecule type" value="Genomic_DNA"/>
</dbReference>
<proteinExistence type="predicted"/>
<protein>
    <submittedName>
        <fullName evidence="2">Uncharacterized protein</fullName>
    </submittedName>
</protein>
<reference evidence="2 3" key="1">
    <citation type="submission" date="2019-03" db="EMBL/GenBank/DDBJ databases">
        <title>Genomic Encyclopedia of Type Strains, Phase IV (KMG-V): Genome sequencing to study the core and pangenomes of soil and plant-associated prokaryotes.</title>
        <authorList>
            <person name="Whitman W."/>
        </authorList>
    </citation>
    <scope>NUCLEOTIDE SEQUENCE [LARGE SCALE GENOMIC DNA]</scope>
    <source>
        <strain evidence="2 3">FB403</strain>
    </source>
</reference>
<gene>
    <name evidence="2" type="ORF">EV131_1206</name>
    <name evidence="1" type="ORF">FHS25_007079</name>
</gene>
<evidence type="ECO:0000313" key="3">
    <source>
        <dbReference type="Proteomes" id="UP000295021"/>
    </source>
</evidence>
<organism evidence="2 3">
    <name type="scientific">Rhizobium laguerreae</name>
    <dbReference type="NCBI Taxonomy" id="1076926"/>
    <lineage>
        <taxon>Bacteria</taxon>
        <taxon>Pseudomonadati</taxon>
        <taxon>Pseudomonadota</taxon>
        <taxon>Alphaproteobacteria</taxon>
        <taxon>Hyphomicrobiales</taxon>
        <taxon>Rhizobiaceae</taxon>
        <taxon>Rhizobium/Agrobacterium group</taxon>
        <taxon>Rhizobium</taxon>
    </lineage>
</organism>
<dbReference type="EMBL" id="SMBI01000020">
    <property type="protein sequence ID" value="TCU14993.1"/>
    <property type="molecule type" value="Genomic_DNA"/>
</dbReference>
<sequence>MPNEQQLRTISAASLDEQKEVWKAHKPKKGDTASWWAIGNGLTKTCMFARDASFGDDLRQAYGIEWAEDLFGPADEDNR</sequence>
<keyword evidence="4" id="KW-1185">Reference proteome</keyword>
<accession>A0AAX2QCR9</accession>
<evidence type="ECO:0000313" key="1">
    <source>
        <dbReference type="EMBL" id="MBB3166561.1"/>
    </source>
</evidence>
<dbReference type="Proteomes" id="UP000295021">
    <property type="component" value="Unassembled WGS sequence"/>
</dbReference>
<dbReference type="AlphaFoldDB" id="A0AAX2QCR9"/>
<comment type="caution">
    <text evidence="2">The sequence shown here is derived from an EMBL/GenBank/DDBJ whole genome shotgun (WGS) entry which is preliminary data.</text>
</comment>
<evidence type="ECO:0000313" key="2">
    <source>
        <dbReference type="EMBL" id="TCU14993.1"/>
    </source>
</evidence>
<reference evidence="1 4" key="2">
    <citation type="submission" date="2020-08" db="EMBL/GenBank/DDBJ databases">
        <title>Genomic Encyclopedia of Type Strains, Phase III (KMG-III): the genomes of soil and plant-associated and newly described type strains.</title>
        <authorList>
            <person name="Whitman W."/>
        </authorList>
    </citation>
    <scope>NUCLEOTIDE SEQUENCE [LARGE SCALE GENOMIC DNA]</scope>
    <source>
        <strain evidence="1 4">CECT 8280</strain>
    </source>
</reference>
<evidence type="ECO:0000313" key="4">
    <source>
        <dbReference type="Proteomes" id="UP000542811"/>
    </source>
</evidence>